<name>A0A9Q8ZAV7_CURCL</name>
<feature type="compositionally biased region" description="Polar residues" evidence="1">
    <location>
        <begin position="174"/>
        <end position="191"/>
    </location>
</feature>
<evidence type="ECO:0000256" key="1">
    <source>
        <dbReference type="SAM" id="MobiDB-lite"/>
    </source>
</evidence>
<organism evidence="2 3">
    <name type="scientific">Curvularia clavata</name>
    <dbReference type="NCBI Taxonomy" id="95742"/>
    <lineage>
        <taxon>Eukaryota</taxon>
        <taxon>Fungi</taxon>
        <taxon>Dikarya</taxon>
        <taxon>Ascomycota</taxon>
        <taxon>Pezizomycotina</taxon>
        <taxon>Dothideomycetes</taxon>
        <taxon>Pleosporomycetidae</taxon>
        <taxon>Pleosporales</taxon>
        <taxon>Pleosporineae</taxon>
        <taxon>Pleosporaceae</taxon>
        <taxon>Curvularia</taxon>
    </lineage>
</organism>
<feature type="region of interest" description="Disordered" evidence="1">
    <location>
        <begin position="75"/>
        <end position="245"/>
    </location>
</feature>
<feature type="compositionally biased region" description="Low complexity" evidence="1">
    <location>
        <begin position="28"/>
        <end position="50"/>
    </location>
</feature>
<sequence length="398" mass="43062">MPTHTPSPHRFLAPTPHSAQKSTRPHSSLRNPPALASPASANAPTPIATPGLQLKRLTPAKRFVVTPLQKHVVPEAAKVEEADAKTRAGDAQAEHTPLSRPRRKLQRIESIEEPSQSSLPDENDEIHVSGVIPFTEDQDTLFDEQDEGNEDDEMLFESTARSKRRRMSPPSSPFLQSPEPSTPLPVNNSTNHRFKVAPPRTPAPFPSISSVTAKTSTPAHRPHFILPTHPTSPPKTSRPPPEIFSPSRKHAKYLPGGLASTVSNWIIETASTGFAAQERTSGPAGGRETDHGVKIQLKITCLSRGGAHERNAQELECYAGGMLFAKSEIQPAMHDVSGASSFANPNNDKNVLLAGQGGSRGSRGVRVKVGTVIGVRAPTWEIDVGKEKWLVAVDWVIL</sequence>
<keyword evidence="3" id="KW-1185">Reference proteome</keyword>
<accession>A0A9Q8ZAV7</accession>
<dbReference type="Proteomes" id="UP001056012">
    <property type="component" value="Chromosome 4"/>
</dbReference>
<reference evidence="2" key="1">
    <citation type="submission" date="2021-12" db="EMBL/GenBank/DDBJ databases">
        <title>Curvularia clavata genome.</title>
        <authorList>
            <person name="Cao Y."/>
        </authorList>
    </citation>
    <scope>NUCLEOTIDE SEQUENCE</scope>
    <source>
        <strain evidence="2">Yc1106</strain>
    </source>
</reference>
<feature type="compositionally biased region" description="Polar residues" evidence="1">
    <location>
        <begin position="17"/>
        <end position="26"/>
    </location>
</feature>
<dbReference type="AlphaFoldDB" id="A0A9Q8ZAV7"/>
<evidence type="ECO:0000313" key="3">
    <source>
        <dbReference type="Proteomes" id="UP001056012"/>
    </source>
</evidence>
<protein>
    <submittedName>
        <fullName evidence="2">Uncharacterized protein</fullName>
    </submittedName>
</protein>
<feature type="compositionally biased region" description="Acidic residues" evidence="1">
    <location>
        <begin position="136"/>
        <end position="155"/>
    </location>
</feature>
<feature type="compositionally biased region" description="Polar residues" evidence="1">
    <location>
        <begin position="207"/>
        <end position="218"/>
    </location>
</feature>
<dbReference type="VEuPathDB" id="FungiDB:yc1106_06115"/>
<gene>
    <name evidence="2" type="ORF">yc1106_06115</name>
</gene>
<proteinExistence type="predicted"/>
<dbReference type="EMBL" id="CP089277">
    <property type="protein sequence ID" value="USP78841.1"/>
    <property type="molecule type" value="Genomic_DNA"/>
</dbReference>
<feature type="region of interest" description="Disordered" evidence="1">
    <location>
        <begin position="1"/>
        <end position="53"/>
    </location>
</feature>
<dbReference type="OrthoDB" id="5389296at2759"/>
<feature type="compositionally biased region" description="Pro residues" evidence="1">
    <location>
        <begin position="230"/>
        <end position="243"/>
    </location>
</feature>
<evidence type="ECO:0000313" key="2">
    <source>
        <dbReference type="EMBL" id="USP78841.1"/>
    </source>
</evidence>
<feature type="compositionally biased region" description="Basic and acidic residues" evidence="1">
    <location>
        <begin position="77"/>
        <end position="88"/>
    </location>
</feature>